<feature type="domain" description="Guanylate kinase-like" evidence="2">
    <location>
        <begin position="649"/>
        <end position="830"/>
    </location>
</feature>
<dbReference type="AlphaFoldDB" id="A0A0L0NEM1"/>
<evidence type="ECO:0000313" key="4">
    <source>
        <dbReference type="Proteomes" id="UP000036947"/>
    </source>
</evidence>
<name>A0A0L0NEM1_TOLOC</name>
<keyword evidence="4" id="KW-1185">Reference proteome</keyword>
<dbReference type="InterPro" id="IPR008144">
    <property type="entry name" value="Guanylate_kin-like_dom"/>
</dbReference>
<dbReference type="OrthoDB" id="10257415at2759"/>
<dbReference type="GO" id="GO:0000445">
    <property type="term" value="C:THO complex part of transcription export complex"/>
    <property type="evidence" value="ECO:0007669"/>
    <property type="project" value="TreeGrafter"/>
</dbReference>
<dbReference type="InterPro" id="IPR027417">
    <property type="entry name" value="P-loop_NTPase"/>
</dbReference>
<dbReference type="Pfam" id="PF11957">
    <property type="entry name" value="efThoc1"/>
    <property type="match status" value="1"/>
</dbReference>
<evidence type="ECO:0000256" key="1">
    <source>
        <dbReference type="SAM" id="MobiDB-lite"/>
    </source>
</evidence>
<evidence type="ECO:0000259" key="2">
    <source>
        <dbReference type="PROSITE" id="PS50052"/>
    </source>
</evidence>
<dbReference type="PANTHER" id="PTHR13265">
    <property type="entry name" value="THO COMPLEX SUBUNIT 1"/>
    <property type="match status" value="1"/>
</dbReference>
<dbReference type="PROSITE" id="PS50052">
    <property type="entry name" value="GUANYLATE_KINASE_2"/>
    <property type="match status" value="1"/>
</dbReference>
<organism evidence="3 4">
    <name type="scientific">Tolypocladium ophioglossoides (strain CBS 100239)</name>
    <name type="common">Snaketongue truffleclub</name>
    <name type="synonym">Elaphocordyceps ophioglossoides</name>
    <dbReference type="NCBI Taxonomy" id="1163406"/>
    <lineage>
        <taxon>Eukaryota</taxon>
        <taxon>Fungi</taxon>
        <taxon>Dikarya</taxon>
        <taxon>Ascomycota</taxon>
        <taxon>Pezizomycotina</taxon>
        <taxon>Sordariomycetes</taxon>
        <taxon>Hypocreomycetidae</taxon>
        <taxon>Hypocreales</taxon>
        <taxon>Ophiocordycipitaceae</taxon>
        <taxon>Tolypocladium</taxon>
    </lineage>
</organism>
<feature type="compositionally biased region" description="Basic and acidic residues" evidence="1">
    <location>
        <begin position="871"/>
        <end position="897"/>
    </location>
</feature>
<reference evidence="3 4" key="1">
    <citation type="journal article" date="2015" name="BMC Genomics">
        <title>The genome of the truffle-parasite Tolypocladium ophioglossoides and the evolution of antifungal peptaibiotics.</title>
        <authorList>
            <person name="Quandt C.A."/>
            <person name="Bushley K.E."/>
            <person name="Spatafora J.W."/>
        </authorList>
    </citation>
    <scope>NUCLEOTIDE SEQUENCE [LARGE SCALE GENOMIC DNA]</scope>
    <source>
        <strain evidence="3 4">CBS 100239</strain>
    </source>
</reference>
<dbReference type="EMBL" id="LFRF01000005">
    <property type="protein sequence ID" value="KND92607.1"/>
    <property type="molecule type" value="Genomic_DNA"/>
</dbReference>
<dbReference type="InterPro" id="IPR021861">
    <property type="entry name" value="THO_THOC1"/>
</dbReference>
<accession>A0A0L0NEM1</accession>
<proteinExistence type="predicted"/>
<dbReference type="STRING" id="1163406.A0A0L0NEM1"/>
<sequence>MPALDVENLGVPAVASVEKLLEDLLGEASLAKQASTVAPVLNASDFKDLSSRISASLSSDAAFGEDRDATPQEVAKTRQFAVIETAARDLFDKLIAATPIDSPEFVKMWNLLVILSILSDNGQCDPALLFWLVEELLDSQTIAGCRKLFDYLESRRERITAKHFKQKNLVILRSCNELLRRLSRAEDTAFCGRVFIFLFQSFPLGDRSSVNLRGEYHVENITSFETDAVEEESKMDVDGQAPTPRESTDPKAIAKGVSFDSKDSQKSIDPDSLYPLFWSLQESFSQPLKLFDPAHFSKFKRSLDATMKAFQTIHKAEGSQSSKSVENLKRNLKRKIDEEEGRDDVPETFNPKYLTSKDLFELEVEPQILKPSTRWSLTSGQISDLSFRRHVLVQALVITDFILSMSTGAKEKLANISASNKSVVYNDQLNEENVSIVPHPQRTTLVNTEQTKWASEMKTTISDYLKRGLDGPYFYRMVETVLARDKNWVFWKMASCPPIQREPVSSVAFNESKSTAQRMAASKRLRPTPMGAVPMDFLRDDLHKLAMDNLKTPERYQLPELDDFKRKIADDDFEIAMPTNEQTKAAAIAGKASKGWRALRLGGRFKLAAFDKIDDPRNIDAIFQDFDEEDDDGSDEEDAAGEEDMPENHDPIIITGPKGVGKSALVEKLLERHNGVFASVVRHTVREPRDSEVKGKTFHFVTAQEFNQLRDGDRLIEYGRRDGIEYGTSVKAIETILDTGKVPVIELDLEAAQFAKDMDAAARYILVKPPSPSSLQDRLSKSGHDEATIQAILAKLPNETDEIKVAELFDKTLTNDDLEKAAEALGAYIFEKEGEKEQQQAEDDAAPADAVAEAAADKQQRNGDASISDAQTDKATTENNDDAKSDHTEDRCIEVKM</sequence>
<evidence type="ECO:0000313" key="3">
    <source>
        <dbReference type="EMBL" id="KND92607.1"/>
    </source>
</evidence>
<dbReference type="SUPFAM" id="SSF52540">
    <property type="entry name" value="P-loop containing nucleoside triphosphate hydrolases"/>
    <property type="match status" value="1"/>
</dbReference>
<gene>
    <name evidence="3" type="ORF">TOPH_02508</name>
</gene>
<dbReference type="GO" id="GO:0006406">
    <property type="term" value="P:mRNA export from nucleus"/>
    <property type="evidence" value="ECO:0007669"/>
    <property type="project" value="TreeGrafter"/>
</dbReference>
<feature type="region of interest" description="Disordered" evidence="1">
    <location>
        <begin position="229"/>
        <end position="251"/>
    </location>
</feature>
<dbReference type="CDD" id="cd00071">
    <property type="entry name" value="GMPK"/>
    <property type="match status" value="1"/>
</dbReference>
<dbReference type="PANTHER" id="PTHR13265:SF0">
    <property type="entry name" value="HPR1"/>
    <property type="match status" value="1"/>
</dbReference>
<feature type="region of interest" description="Disordered" evidence="1">
    <location>
        <begin position="624"/>
        <end position="657"/>
    </location>
</feature>
<dbReference type="Proteomes" id="UP000036947">
    <property type="component" value="Unassembled WGS sequence"/>
</dbReference>
<comment type="caution">
    <text evidence="3">The sequence shown here is derived from an EMBL/GenBank/DDBJ whole genome shotgun (WGS) entry which is preliminary data.</text>
</comment>
<dbReference type="SMART" id="SM00072">
    <property type="entry name" value="GuKc"/>
    <property type="match status" value="1"/>
</dbReference>
<protein>
    <submittedName>
        <fullName evidence="3">THO complex subunit 1</fullName>
    </submittedName>
</protein>
<dbReference type="Pfam" id="PF00625">
    <property type="entry name" value="Guanylate_kin"/>
    <property type="match status" value="1"/>
</dbReference>
<dbReference type="InterPro" id="IPR008145">
    <property type="entry name" value="GK/Ca_channel_bsu"/>
</dbReference>
<feature type="compositionally biased region" description="Acidic residues" evidence="1">
    <location>
        <begin position="625"/>
        <end position="645"/>
    </location>
</feature>
<feature type="region of interest" description="Disordered" evidence="1">
    <location>
        <begin position="834"/>
        <end position="897"/>
    </location>
</feature>
<dbReference type="Gene3D" id="3.40.50.300">
    <property type="entry name" value="P-loop containing nucleotide triphosphate hydrolases"/>
    <property type="match status" value="1"/>
</dbReference>